<keyword evidence="4" id="KW-0521">NADP</keyword>
<comment type="caution">
    <text evidence="11">The sequence shown here is derived from an EMBL/GenBank/DDBJ whole genome shotgun (WGS) entry which is preliminary data.</text>
</comment>
<dbReference type="InterPro" id="IPR049900">
    <property type="entry name" value="PKS_mFAS_DH"/>
</dbReference>
<dbReference type="EMBL" id="JAXOVC010000004">
    <property type="protein sequence ID" value="KAK4503143.1"/>
    <property type="molecule type" value="Genomic_DNA"/>
</dbReference>
<evidence type="ECO:0000256" key="1">
    <source>
        <dbReference type="ARBA" id="ARBA00022450"/>
    </source>
</evidence>
<dbReference type="InterPro" id="IPR036736">
    <property type="entry name" value="ACP-like_sf"/>
</dbReference>
<dbReference type="Gene3D" id="3.90.180.10">
    <property type="entry name" value="Medium-chain alcohol dehydrogenases, catalytic domain"/>
    <property type="match status" value="1"/>
</dbReference>
<evidence type="ECO:0000256" key="5">
    <source>
        <dbReference type="ARBA" id="ARBA00023268"/>
    </source>
</evidence>
<dbReference type="Gene3D" id="1.10.1200.10">
    <property type="entry name" value="ACP-like"/>
    <property type="match status" value="1"/>
</dbReference>
<dbReference type="SUPFAM" id="SSF50129">
    <property type="entry name" value="GroES-like"/>
    <property type="match status" value="1"/>
</dbReference>
<dbReference type="SMART" id="SM00826">
    <property type="entry name" value="PKS_DH"/>
    <property type="match status" value="1"/>
</dbReference>
<evidence type="ECO:0000256" key="7">
    <source>
        <dbReference type="PROSITE-ProRule" id="PRU01363"/>
    </source>
</evidence>
<dbReference type="Gene3D" id="3.40.47.10">
    <property type="match status" value="1"/>
</dbReference>
<dbReference type="Gene3D" id="3.10.129.110">
    <property type="entry name" value="Polyketide synthase dehydratase"/>
    <property type="match status" value="1"/>
</dbReference>
<dbReference type="Proteomes" id="UP001305779">
    <property type="component" value="Unassembled WGS sequence"/>
</dbReference>
<dbReference type="InterPro" id="IPR049552">
    <property type="entry name" value="PKS_DH_N"/>
</dbReference>
<dbReference type="InterPro" id="IPR016035">
    <property type="entry name" value="Acyl_Trfase/lysoPLipase"/>
</dbReference>
<dbReference type="Gene3D" id="3.40.50.150">
    <property type="entry name" value="Vaccinia Virus protein VP39"/>
    <property type="match status" value="1"/>
</dbReference>
<dbReference type="InterPro" id="IPR009081">
    <property type="entry name" value="PP-bd_ACP"/>
</dbReference>
<evidence type="ECO:0000259" key="10">
    <source>
        <dbReference type="PROSITE" id="PS52019"/>
    </source>
</evidence>
<name>A0ABR0EPX6_ZASCE</name>
<dbReference type="InterPro" id="IPR001227">
    <property type="entry name" value="Ac_transferase_dom_sf"/>
</dbReference>
<dbReference type="InterPro" id="IPR042104">
    <property type="entry name" value="PKS_dehydratase_sf"/>
</dbReference>
<evidence type="ECO:0000313" key="11">
    <source>
        <dbReference type="EMBL" id="KAK4503143.1"/>
    </source>
</evidence>
<proteinExistence type="predicted"/>
<dbReference type="SUPFAM" id="SSF55048">
    <property type="entry name" value="Probable ACP-binding domain of malonyl-CoA ACP transacylase"/>
    <property type="match status" value="1"/>
</dbReference>
<keyword evidence="6" id="KW-0012">Acyltransferase</keyword>
<dbReference type="InterPro" id="IPR016036">
    <property type="entry name" value="Malonyl_transacylase_ACP-bd"/>
</dbReference>
<dbReference type="Pfam" id="PF08659">
    <property type="entry name" value="KR"/>
    <property type="match status" value="1"/>
</dbReference>
<dbReference type="CDD" id="cd05195">
    <property type="entry name" value="enoyl_red"/>
    <property type="match status" value="1"/>
</dbReference>
<keyword evidence="3" id="KW-0808">Transferase</keyword>
<dbReference type="PROSITE" id="PS52004">
    <property type="entry name" value="KS3_2"/>
    <property type="match status" value="1"/>
</dbReference>
<dbReference type="InterPro" id="IPR049551">
    <property type="entry name" value="PKS_DH_C"/>
</dbReference>
<dbReference type="Pfam" id="PF02801">
    <property type="entry name" value="Ketoacyl-synt_C"/>
    <property type="match status" value="1"/>
</dbReference>
<evidence type="ECO:0008006" key="13">
    <source>
        <dbReference type="Google" id="ProtNLM"/>
    </source>
</evidence>
<dbReference type="PANTHER" id="PTHR43775">
    <property type="entry name" value="FATTY ACID SYNTHASE"/>
    <property type="match status" value="1"/>
</dbReference>
<dbReference type="PANTHER" id="PTHR43775:SF29">
    <property type="entry name" value="ASPERFURANONE POLYKETIDE SYNTHASE AFOG-RELATED"/>
    <property type="match status" value="1"/>
</dbReference>
<evidence type="ECO:0000259" key="8">
    <source>
        <dbReference type="PROSITE" id="PS50075"/>
    </source>
</evidence>
<dbReference type="Pfam" id="PF00698">
    <property type="entry name" value="Acyl_transf_1"/>
    <property type="match status" value="1"/>
</dbReference>
<dbReference type="Pfam" id="PF21089">
    <property type="entry name" value="PKS_DH_N"/>
    <property type="match status" value="1"/>
</dbReference>
<evidence type="ECO:0000256" key="6">
    <source>
        <dbReference type="ARBA" id="ARBA00023315"/>
    </source>
</evidence>
<dbReference type="InterPro" id="IPR056501">
    <property type="entry name" value="NAD-bd_HRPKS_sdrA"/>
</dbReference>
<dbReference type="SMART" id="SM00827">
    <property type="entry name" value="PKS_AT"/>
    <property type="match status" value="1"/>
</dbReference>
<accession>A0ABR0EPX6</accession>
<dbReference type="SUPFAM" id="SSF51735">
    <property type="entry name" value="NAD(P)-binding Rossmann-fold domains"/>
    <property type="match status" value="2"/>
</dbReference>
<dbReference type="InterPro" id="IPR032821">
    <property type="entry name" value="PKS_assoc"/>
</dbReference>
<feature type="region of interest" description="N-terminal hotdog fold" evidence="7">
    <location>
        <begin position="601"/>
        <end position="740"/>
    </location>
</feature>
<dbReference type="InterPro" id="IPR016039">
    <property type="entry name" value="Thiolase-like"/>
</dbReference>
<dbReference type="SUPFAM" id="SSF53335">
    <property type="entry name" value="S-adenosyl-L-methionine-dependent methyltransferases"/>
    <property type="match status" value="1"/>
</dbReference>
<sequence length="2166" mass="235866">MDTFLRGRSQDMPLAVGSVKGNLGHTEPTAGLAGLLKAILILEKGLIPPTPTHKSLSPDVADVLGDSRAQVQIPTKNCPWPDGVVRRISVNTTGYGGTDAHVVIEHLDETLPRTTNAPRDVVVGNHPRVFVISHNRAEALKETAQGLHRFLSQRWAPKRENLLRDLAFTLFRRSQLDYRISFTGSTLPEVLEKLDSIAKGVNRVEATGLPPAICFAFTGQGAQWPQMGLDLMSHYPIFAESMRRSEAEFLTLGAGWRLIEELNKTKAESSINQAWLSQPCCTAIQIAIVDLLATWGLQPQAVCGHSSGEIAAAYAAGILTANEALKVAYFRGFHVEALRKSRPDLKGAMLAVGISAEDALDFIESGENVAVACYNSPQSATLSGDAEDVLRVKARLDDKGIFARKLDVDVAYHSVHMKLVETSYHEALDIQPKSSKDGICLYSSVTEELLDGTDMGPSYWTQNLISPVRFSQALTKLLKLRDSWITPGASGTTLVTEIGPHAALKGPITQIVKAAAVGGSTIYQNSLKRGEHGPTNLLELSGQAHERGAAVCFSRINEADVAAPTPQLLSGLPKYLWNREKSHWAESRRSAAYRHRLMPKHDILGSPTMDSIDSEPSWRVHLRMSSIPWVTGHVLQQQVVLPGATYLSMIVEALKVQYMNQKRRWKDLAIHFRDVEFVRVLLVPDTEAGVETITSLRLLSSSSADSPAPWYEFRVFTLTAEGGSSTEHCRGMVSVASSQVAGMSSTPHEPQVLCELSPAGLYSELESLGAKYTGYASQLKAIRGGRGFAECEFEIPNTREGMPEETEQPCVVHPLTLEAVFQTPFAALKLNNQLETIYLLQGIDELYISTDIPAQPGTVLTTETEVETFGILKTKAGVTVAGPRPTSDSAYIRATGIRYAGLEQEDDVPEGLEEESLCHYIDWVIDPLFSSSDALEKWIRRTVPERAAAATKMNSIIEHYCCAAIKHMSMSSSAYAAKNKIILGRLLRRKESSDLDMITDINLAMEEELLAQGSPGKMVLEAITVLSQHFNGQGGTPLPLTRTRSIYQSLQEDAAVKQSLRHVASYLKILRLKRPSLRILALGNELEILRSIVNDVLSSSSAGEDLKDDDCKCTYAEVTTGDHEDPPEAFQLDLTRALEDQNIEQGQFDVVLIPSFLSHLAPNLSAVLPRLRSCLRDEGAMISIDVTNPTIKWEVLSASLSTHDHEFVNSKFVDATQWEATMYQSGFKDLTAIPDVESSNDHETSVLIARTSRETSLTNSPVTIIVPEGFDDVVQPLVSKMQANNASVSISTVEQAVAHSGSFIILLDLSKPFLKDQTSTEWQKLQEIMTNAGHVLWVSKRGASEDSVSAMGMITGFARSLRVEFPELQLATLDIEFASPSEVVQSIHNIHSTHLKSDVSAGKRTEREWEFAQRGDAVLVQRVFSHSATSGYIEDCTSPYHPRPTPVGTENRSLGLRIRTAGMLDSLYWADMEAHSKPVGPEDIRVAMQSFSINTLDFSTITGESTRGSNLLTEGVGVIASVGSQVKDLSVGDTVYAFEPTGLAIDSILGARKVIKIPQGIAIEAVTAPLAYGTALFSLRNIAHLQPTETVLIHCAATSVGQAAIAIAKYVGAGDILVTANTTDERELLKKQWSISPANIFLTADLETAPEVVRRTHARGVDILLNCAPTPALGEVCSILAVFGRLVDVGLQDTRRTARLETKLLAKNASYTAVDMTLLAEARPELLREVFASTFALVTDSKVQRLSKIETYPLFEAKEAFQSSHPGQKVLEVGADMRLMIQPSRPVQARLRHDASYLVVGGTGGIGRVITRYLVQLGAARIITLSPSGNDKAETRQLVKELFRRGITLENVKGTAADIETLKTIARDSSARPVRGVIHAGAVFEDGPFEKTSYEQWKRGTEVKIEGTINLHEVFGTSVDFFTMLSSVVGVQGTYGQIAYNTGNSFQDAFARTCAARGLPARSLDLSMVAGEGQGAQADAVAFLQRHGLRQIDLKTVTAAIGFTINHPIAPTAAEGQILVGFRQEHPDSGSKIAALQRPDSRFSHIWFQPIGSSSSAVKSGEFDVQTSLREAATAEEAAQAAFNGLRGLVSQLLDVESASVLPERSVISYGLDSLTSMELRKYVQTTLASAVQMLEIMNPMPLMELAKLVAGRSALVNSDLFPAKE</sequence>
<comment type="caution">
    <text evidence="7">Lacks conserved residue(s) required for the propagation of feature annotation.</text>
</comment>
<dbReference type="Pfam" id="PF16197">
    <property type="entry name" value="KAsynt_C_assoc"/>
    <property type="match status" value="1"/>
</dbReference>
<dbReference type="SUPFAM" id="SSF52151">
    <property type="entry name" value="FabD/lysophospholipase-like"/>
    <property type="match status" value="1"/>
</dbReference>
<keyword evidence="12" id="KW-1185">Reference proteome</keyword>
<dbReference type="SUPFAM" id="SSF53901">
    <property type="entry name" value="Thiolase-like"/>
    <property type="match status" value="1"/>
</dbReference>
<dbReference type="Pfam" id="PF23114">
    <property type="entry name" value="NAD-bd_HRPKS_sdrA"/>
    <property type="match status" value="1"/>
</dbReference>
<dbReference type="SMART" id="SM00822">
    <property type="entry name" value="PKS_KR"/>
    <property type="match status" value="1"/>
</dbReference>
<keyword evidence="5" id="KW-0511">Multifunctional enzyme</keyword>
<feature type="domain" description="Carrier" evidence="8">
    <location>
        <begin position="2080"/>
        <end position="2154"/>
    </location>
</feature>
<dbReference type="InterPro" id="IPR014043">
    <property type="entry name" value="Acyl_transferase_dom"/>
</dbReference>
<organism evidence="11 12">
    <name type="scientific">Zasmidium cellare</name>
    <name type="common">Wine cellar mold</name>
    <name type="synonym">Racodium cellare</name>
    <dbReference type="NCBI Taxonomy" id="395010"/>
    <lineage>
        <taxon>Eukaryota</taxon>
        <taxon>Fungi</taxon>
        <taxon>Dikarya</taxon>
        <taxon>Ascomycota</taxon>
        <taxon>Pezizomycotina</taxon>
        <taxon>Dothideomycetes</taxon>
        <taxon>Dothideomycetidae</taxon>
        <taxon>Mycosphaerellales</taxon>
        <taxon>Mycosphaerellaceae</taxon>
        <taxon>Zasmidium</taxon>
    </lineage>
</organism>
<dbReference type="InterPro" id="IPR036291">
    <property type="entry name" value="NAD(P)-bd_dom_sf"/>
</dbReference>
<evidence type="ECO:0000259" key="9">
    <source>
        <dbReference type="PROSITE" id="PS52004"/>
    </source>
</evidence>
<feature type="region of interest" description="C-terminal hotdog fold" evidence="7">
    <location>
        <begin position="753"/>
        <end position="908"/>
    </location>
</feature>
<keyword evidence="2" id="KW-0597">Phosphoprotein</keyword>
<dbReference type="InterPro" id="IPR020843">
    <property type="entry name" value="ER"/>
</dbReference>
<dbReference type="InterPro" id="IPR020807">
    <property type="entry name" value="PKS_DH"/>
</dbReference>
<dbReference type="InterPro" id="IPR029063">
    <property type="entry name" value="SAM-dependent_MTases_sf"/>
</dbReference>
<dbReference type="SUPFAM" id="SSF47336">
    <property type="entry name" value="ACP-like"/>
    <property type="match status" value="1"/>
</dbReference>
<dbReference type="PROSITE" id="PS50075">
    <property type="entry name" value="CARRIER"/>
    <property type="match status" value="1"/>
</dbReference>
<dbReference type="InterPro" id="IPR013968">
    <property type="entry name" value="PKS_KR"/>
</dbReference>
<evidence type="ECO:0000256" key="3">
    <source>
        <dbReference type="ARBA" id="ARBA00022679"/>
    </source>
</evidence>
<protein>
    <recommendedName>
        <fullName evidence="13">Polyketide synthase</fullName>
    </recommendedName>
</protein>
<dbReference type="InterPro" id="IPR057326">
    <property type="entry name" value="KR_dom"/>
</dbReference>
<keyword evidence="1" id="KW-0596">Phosphopantetheine</keyword>
<dbReference type="Gene3D" id="3.40.366.10">
    <property type="entry name" value="Malonyl-Coenzyme A Acyl Carrier Protein, domain 2"/>
    <property type="match status" value="1"/>
</dbReference>
<feature type="domain" description="PKS/mFAS DH" evidence="10">
    <location>
        <begin position="601"/>
        <end position="908"/>
    </location>
</feature>
<feature type="domain" description="Ketosynthase family 3 (KS3)" evidence="9">
    <location>
        <begin position="1"/>
        <end position="106"/>
    </location>
</feature>
<dbReference type="InterPro" id="IPR011032">
    <property type="entry name" value="GroES-like_sf"/>
</dbReference>
<dbReference type="InterPro" id="IPR014031">
    <property type="entry name" value="Ketoacyl_synth_C"/>
</dbReference>
<dbReference type="Gene3D" id="3.30.70.3290">
    <property type="match status" value="1"/>
</dbReference>
<dbReference type="InterPro" id="IPR013154">
    <property type="entry name" value="ADH-like_N"/>
</dbReference>
<dbReference type="Pfam" id="PF00107">
    <property type="entry name" value="ADH_zinc_N"/>
    <property type="match status" value="1"/>
</dbReference>
<dbReference type="SMART" id="SM00829">
    <property type="entry name" value="PKS_ER"/>
    <property type="match status" value="1"/>
</dbReference>
<evidence type="ECO:0000313" key="12">
    <source>
        <dbReference type="Proteomes" id="UP001305779"/>
    </source>
</evidence>
<dbReference type="Pfam" id="PF14765">
    <property type="entry name" value="PS-DH"/>
    <property type="match status" value="1"/>
</dbReference>
<dbReference type="InterPro" id="IPR050091">
    <property type="entry name" value="PKS_NRPS_Biosynth_Enz"/>
</dbReference>
<dbReference type="Gene3D" id="3.40.50.720">
    <property type="entry name" value="NAD(P)-binding Rossmann-like Domain"/>
    <property type="match status" value="1"/>
</dbReference>
<dbReference type="Pfam" id="PF08240">
    <property type="entry name" value="ADH_N"/>
    <property type="match status" value="1"/>
</dbReference>
<reference evidence="11 12" key="1">
    <citation type="journal article" date="2023" name="G3 (Bethesda)">
        <title>A chromosome-level genome assembly of Zasmidium syzygii isolated from banana leaves.</title>
        <authorList>
            <person name="van Westerhoven A.C."/>
            <person name="Mehrabi R."/>
            <person name="Talebi R."/>
            <person name="Steentjes M.B.F."/>
            <person name="Corcolon B."/>
            <person name="Chong P.A."/>
            <person name="Kema G.H.J."/>
            <person name="Seidl M.F."/>
        </authorList>
    </citation>
    <scope>NUCLEOTIDE SEQUENCE [LARGE SCALE GENOMIC DNA]</scope>
    <source>
        <strain evidence="11 12">P124</strain>
    </source>
</reference>
<gene>
    <name evidence="11" type="ORF">PRZ48_006570</name>
</gene>
<dbReference type="InterPro" id="IPR013149">
    <property type="entry name" value="ADH-like_C"/>
</dbReference>
<evidence type="ECO:0000256" key="4">
    <source>
        <dbReference type="ARBA" id="ARBA00022857"/>
    </source>
</evidence>
<dbReference type="InterPro" id="IPR020841">
    <property type="entry name" value="PKS_Beta-ketoAc_synthase_dom"/>
</dbReference>
<evidence type="ECO:0000256" key="2">
    <source>
        <dbReference type="ARBA" id="ARBA00022553"/>
    </source>
</evidence>
<dbReference type="PROSITE" id="PS52019">
    <property type="entry name" value="PKS_MFAS_DH"/>
    <property type="match status" value="1"/>
</dbReference>